<sequence>MFLLPKESLNSTMVRLKPNRTQTRRIILMSQFHYGSIKTPNLGQFVKESETWSQFHYGSIKTLLKKPIYPLKSFSSQFHYGSIKTKHF</sequence>
<dbReference type="KEGG" id="ial:IALB_1215"/>
<keyword evidence="2" id="KW-1185">Reference proteome</keyword>
<dbReference type="HOGENOM" id="CLU_2617239_0_0_10"/>
<proteinExistence type="predicted"/>
<dbReference type="Proteomes" id="UP000007394">
    <property type="component" value="Chromosome"/>
</dbReference>
<dbReference type="AlphaFoldDB" id="I0AIW9"/>
<name>I0AIW9_IGNAJ</name>
<organism evidence="1 2">
    <name type="scientific">Ignavibacterium album (strain DSM 19864 / JCM 16511 / NBRC 101810 / Mat9-16)</name>
    <dbReference type="NCBI Taxonomy" id="945713"/>
    <lineage>
        <taxon>Bacteria</taxon>
        <taxon>Pseudomonadati</taxon>
        <taxon>Ignavibacteriota</taxon>
        <taxon>Ignavibacteria</taxon>
        <taxon>Ignavibacteriales</taxon>
        <taxon>Ignavibacteriaceae</taxon>
        <taxon>Ignavibacterium</taxon>
    </lineage>
</organism>
<reference evidence="1 2" key="1">
    <citation type="journal article" date="2012" name="Front. Microbiol.">
        <title>Complete genome of Ignavibacterium album, a metabolically versatile, flagellated, facultative anaerobe from the phylum Chlorobi.</title>
        <authorList>
            <person name="Liu Z."/>
            <person name="Frigaard N.-U."/>
            <person name="Vogl K."/>
            <person name="Iino T."/>
            <person name="Ohkuma M."/>
            <person name="Overmann J."/>
            <person name="Bryant D.A."/>
        </authorList>
    </citation>
    <scope>NUCLEOTIDE SEQUENCE [LARGE SCALE GENOMIC DNA]</scope>
    <source>
        <strain evidence="2">DSM 19864 / JCM 16511 / NBRC 101810 / Mat9-16</strain>
    </source>
</reference>
<gene>
    <name evidence="1" type="ordered locus">IALB_1215</name>
</gene>
<evidence type="ECO:0000313" key="2">
    <source>
        <dbReference type="Proteomes" id="UP000007394"/>
    </source>
</evidence>
<protein>
    <submittedName>
        <fullName evidence="1">Uncharacterized protein</fullName>
    </submittedName>
</protein>
<evidence type="ECO:0000313" key="1">
    <source>
        <dbReference type="EMBL" id="AFH48926.1"/>
    </source>
</evidence>
<dbReference type="EMBL" id="CP003418">
    <property type="protein sequence ID" value="AFH48926.1"/>
    <property type="molecule type" value="Genomic_DNA"/>
</dbReference>
<accession>I0AIW9</accession>